<dbReference type="Pfam" id="PF00534">
    <property type="entry name" value="Glycos_transf_1"/>
    <property type="match status" value="1"/>
</dbReference>
<dbReference type="InterPro" id="IPR028098">
    <property type="entry name" value="Glyco_trans_4-like_N"/>
</dbReference>
<dbReference type="Pfam" id="PF13439">
    <property type="entry name" value="Glyco_transf_4"/>
    <property type="match status" value="1"/>
</dbReference>
<dbReference type="RefSeq" id="WP_382382016.1">
    <property type="nucleotide sequence ID" value="NZ_JBHMEZ010000003.1"/>
</dbReference>
<evidence type="ECO:0000259" key="1">
    <source>
        <dbReference type="Pfam" id="PF00534"/>
    </source>
</evidence>
<dbReference type="Proteomes" id="UP001589605">
    <property type="component" value="Unassembled WGS sequence"/>
</dbReference>
<feature type="domain" description="Glycosyltransferase subfamily 4-like N-terminal" evidence="2">
    <location>
        <begin position="13"/>
        <end position="161"/>
    </location>
</feature>
<evidence type="ECO:0000313" key="3">
    <source>
        <dbReference type="EMBL" id="MFB9052840.1"/>
    </source>
</evidence>
<dbReference type="InterPro" id="IPR001296">
    <property type="entry name" value="Glyco_trans_1"/>
</dbReference>
<sequence length="360" mass="40610">MKVLQLIDTLEAGGAERMAVTLANALVLEVERSYLCATRGEGLLKASIDPDVGYLFLKRTKTFDLSAVKRLVSFVKREEITIIHAHASSFFIATLVKMKCPKVKLIWHDHNGNRKNIRGINTVVLKLCSILFSSVLCVNTEIENWLDNNIVTKQINVIPNFPNKTNSSEITVLKGVEGKRIICLANLRYPKNHSLLLEAFKMIAFEYPEWTLHFVGNIYNDRYSKDIIEYLIANNINEKVFLYGARPDITQILEHVDIGVLASEYEGLPLALLEYGLASLAVISTDVGDCPKVIINKSMGVLIPSGDRQALSDALKYFIINKKERDVSGENLKNHVNQYFSKRNALNQILIIYKQLVRTT</sequence>
<keyword evidence="3" id="KW-0808">Transferase</keyword>
<accession>A0ABV5F075</accession>
<keyword evidence="3" id="KW-0328">Glycosyltransferase</keyword>
<dbReference type="EMBL" id="JBHMEZ010000003">
    <property type="protein sequence ID" value="MFB9052840.1"/>
    <property type="molecule type" value="Genomic_DNA"/>
</dbReference>
<name>A0ABV5F075_9FLAO</name>
<dbReference type="Gene3D" id="3.40.50.2000">
    <property type="entry name" value="Glycogen Phosphorylase B"/>
    <property type="match status" value="2"/>
</dbReference>
<dbReference type="GO" id="GO:0016757">
    <property type="term" value="F:glycosyltransferase activity"/>
    <property type="evidence" value="ECO:0007669"/>
    <property type="project" value="UniProtKB-KW"/>
</dbReference>
<dbReference type="PANTHER" id="PTHR12526">
    <property type="entry name" value="GLYCOSYLTRANSFERASE"/>
    <property type="match status" value="1"/>
</dbReference>
<gene>
    <name evidence="3" type="ORF">ACFFVB_07070</name>
</gene>
<keyword evidence="4" id="KW-1185">Reference proteome</keyword>
<comment type="caution">
    <text evidence="3">The sequence shown here is derived from an EMBL/GenBank/DDBJ whole genome shotgun (WGS) entry which is preliminary data.</text>
</comment>
<organism evidence="3 4">
    <name type="scientific">Formosa undariae</name>
    <dbReference type="NCBI Taxonomy" id="1325436"/>
    <lineage>
        <taxon>Bacteria</taxon>
        <taxon>Pseudomonadati</taxon>
        <taxon>Bacteroidota</taxon>
        <taxon>Flavobacteriia</taxon>
        <taxon>Flavobacteriales</taxon>
        <taxon>Flavobacteriaceae</taxon>
        <taxon>Formosa</taxon>
    </lineage>
</organism>
<proteinExistence type="predicted"/>
<protein>
    <submittedName>
        <fullName evidence="3">Glycosyltransferase</fullName>
        <ecNumber evidence="3">2.4.-.-</ecNumber>
    </submittedName>
</protein>
<evidence type="ECO:0000313" key="4">
    <source>
        <dbReference type="Proteomes" id="UP001589605"/>
    </source>
</evidence>
<dbReference type="SUPFAM" id="SSF53756">
    <property type="entry name" value="UDP-Glycosyltransferase/glycogen phosphorylase"/>
    <property type="match status" value="1"/>
</dbReference>
<reference evidence="3 4" key="1">
    <citation type="submission" date="2024-09" db="EMBL/GenBank/DDBJ databases">
        <authorList>
            <person name="Sun Q."/>
            <person name="Mori K."/>
        </authorList>
    </citation>
    <scope>NUCLEOTIDE SEQUENCE [LARGE SCALE GENOMIC DNA]</scope>
    <source>
        <strain evidence="3 4">CECT 8286</strain>
    </source>
</reference>
<dbReference type="EC" id="2.4.-.-" evidence="3"/>
<evidence type="ECO:0000259" key="2">
    <source>
        <dbReference type="Pfam" id="PF13439"/>
    </source>
</evidence>
<feature type="domain" description="Glycosyl transferase family 1" evidence="1">
    <location>
        <begin position="177"/>
        <end position="334"/>
    </location>
</feature>